<dbReference type="Pfam" id="PF09994">
    <property type="entry name" value="T6SS_Tle1-like_cat"/>
    <property type="match status" value="2"/>
</dbReference>
<dbReference type="RefSeq" id="WP_184187050.1">
    <property type="nucleotide sequence ID" value="NZ_JACHLE010000001.1"/>
</dbReference>
<feature type="domain" description="T6SS Phospholipase effector Tle1-like catalytic" evidence="1">
    <location>
        <begin position="139"/>
        <end position="228"/>
    </location>
</feature>
<evidence type="ECO:0000313" key="3">
    <source>
        <dbReference type="Proteomes" id="UP000592180"/>
    </source>
</evidence>
<name>A0A840KCQ5_9FLAO</name>
<dbReference type="InterPro" id="IPR018712">
    <property type="entry name" value="Tle1-like_cat"/>
</dbReference>
<dbReference type="PANTHER" id="PTHR33840:SF1">
    <property type="entry name" value="TLE1 PHOSPHOLIPASE DOMAIN-CONTAINING PROTEIN"/>
    <property type="match status" value="1"/>
</dbReference>
<keyword evidence="3" id="KW-1185">Reference proteome</keyword>
<organism evidence="2 3">
    <name type="scientific">Chryseobacterium defluvii</name>
    <dbReference type="NCBI Taxonomy" id="160396"/>
    <lineage>
        <taxon>Bacteria</taxon>
        <taxon>Pseudomonadati</taxon>
        <taxon>Bacteroidota</taxon>
        <taxon>Flavobacteriia</taxon>
        <taxon>Flavobacteriales</taxon>
        <taxon>Weeksellaceae</taxon>
        <taxon>Chryseobacterium group</taxon>
        <taxon>Chryseobacterium</taxon>
    </lineage>
</organism>
<dbReference type="AlphaFoldDB" id="A0A840KCQ5"/>
<dbReference type="PANTHER" id="PTHR33840">
    <property type="match status" value="1"/>
</dbReference>
<proteinExistence type="predicted"/>
<sequence>MENNNTVSVGIFFDGTGNNGINATSPQKPPKNNESYYSSTTNIYRLYGLFNGNEKAYIEGIGTLTGAEDSSFAMATCKNPVGYTGYSSDDKLAKAYAFIEEKMKDKNKEYQFYIYGFSRGAMLARNFCYELLKADSKITGNIKVKFLGVYDTVESTPFNNYNIKLLPGVENALHLCAVNECRYFFPLTGIFEDSAGMEDTKSDTGKSVWKEIFIPGAHADVGGGYLEGPQSVYVSANYRRNSEAEAYINNVRNTKQDSEGNKIWNDLLEGFKIDSGTFFSQAYVARKLVYNDLSKVYGKLMLRETNAITPVFSTHFNASDFEINPQQHPFLITFSAELEKYAEDLSPDLKPVYNYGNFVVYTHISANFGLYKVALLQRSEREIDIEMINNGLNVPGNAVINNIDAAYPGFQTKTHLLEDNSVTDYTYGSNIPNNDIWSRSILIK</sequence>
<comment type="caution">
    <text evidence="2">The sequence shown here is derived from an EMBL/GenBank/DDBJ whole genome shotgun (WGS) entry which is preliminary data.</text>
</comment>
<reference evidence="2 3" key="1">
    <citation type="submission" date="2020-08" db="EMBL/GenBank/DDBJ databases">
        <title>Functional genomics of gut bacteria from endangered species of beetles.</title>
        <authorList>
            <person name="Carlos-Shanley C."/>
        </authorList>
    </citation>
    <scope>NUCLEOTIDE SEQUENCE [LARGE SCALE GENOMIC DNA]</scope>
    <source>
        <strain evidence="2 3">S00151</strain>
    </source>
</reference>
<protein>
    <recommendedName>
        <fullName evidence="1">T6SS Phospholipase effector Tle1-like catalytic domain-containing protein</fullName>
    </recommendedName>
</protein>
<evidence type="ECO:0000313" key="2">
    <source>
        <dbReference type="EMBL" id="MBB4806285.1"/>
    </source>
</evidence>
<accession>A0A840KCQ5</accession>
<dbReference type="EMBL" id="JACHLE010000001">
    <property type="protein sequence ID" value="MBB4806285.1"/>
    <property type="molecule type" value="Genomic_DNA"/>
</dbReference>
<dbReference type="Proteomes" id="UP000592180">
    <property type="component" value="Unassembled WGS sequence"/>
</dbReference>
<evidence type="ECO:0000259" key="1">
    <source>
        <dbReference type="Pfam" id="PF09994"/>
    </source>
</evidence>
<gene>
    <name evidence="2" type="ORF">HNP38_001557</name>
</gene>
<feature type="domain" description="T6SS Phospholipase effector Tle1-like catalytic" evidence="1">
    <location>
        <begin position="11"/>
        <end position="126"/>
    </location>
</feature>